<comment type="similarity">
    <text evidence="2">Belongs to the MAK10 family.</text>
</comment>
<evidence type="ECO:0000259" key="5">
    <source>
        <dbReference type="Pfam" id="PF25789"/>
    </source>
</evidence>
<protein>
    <submittedName>
        <fullName evidence="6">N-alpha-acetyltransferase 35 NatC auxiliary subunit</fullName>
    </submittedName>
</protein>
<dbReference type="Proteomes" id="UP001211065">
    <property type="component" value="Unassembled WGS sequence"/>
</dbReference>
<evidence type="ECO:0000313" key="7">
    <source>
        <dbReference type="Proteomes" id="UP001211065"/>
    </source>
</evidence>
<keyword evidence="7" id="KW-1185">Reference proteome</keyword>
<evidence type="ECO:0000256" key="2">
    <source>
        <dbReference type="ARBA" id="ARBA00006289"/>
    </source>
</evidence>
<comment type="subcellular location">
    <subcellularLocation>
        <location evidence="1">Cytoplasm</location>
    </subcellularLocation>
</comment>
<dbReference type="InterPro" id="IPR057983">
    <property type="entry name" value="NAA35-like_N"/>
</dbReference>
<feature type="domain" description="NAA35-like N-terminal" evidence="4">
    <location>
        <begin position="18"/>
        <end position="151"/>
    </location>
</feature>
<name>A0AAD5U913_9FUNG</name>
<keyword evidence="3" id="KW-0963">Cytoplasm</keyword>
<feature type="domain" description="NAA35-like TPR repeats" evidence="5">
    <location>
        <begin position="284"/>
        <end position="641"/>
    </location>
</feature>
<dbReference type="PANTHER" id="PTHR21373:SF0">
    <property type="entry name" value="N-ALPHA-ACETYLTRANSFERASE 35, NATC AUXILIARY SUBUNIT"/>
    <property type="match status" value="1"/>
</dbReference>
<proteinExistence type="inferred from homology"/>
<accession>A0AAD5U913</accession>
<dbReference type="GO" id="GO:0031417">
    <property type="term" value="C:NatC complex"/>
    <property type="evidence" value="ECO:0007669"/>
    <property type="project" value="InterPro"/>
</dbReference>
<comment type="caution">
    <text evidence="6">The sequence shown here is derived from an EMBL/GenBank/DDBJ whole genome shotgun (WGS) entry which is preliminary data.</text>
</comment>
<evidence type="ECO:0000256" key="1">
    <source>
        <dbReference type="ARBA" id="ARBA00004496"/>
    </source>
</evidence>
<dbReference type="PANTHER" id="PTHR21373">
    <property type="entry name" value="GLUCOSE REPRESSIBLE PROTEIN MAK10"/>
    <property type="match status" value="1"/>
</dbReference>
<evidence type="ECO:0000259" key="4">
    <source>
        <dbReference type="Pfam" id="PF04112"/>
    </source>
</evidence>
<evidence type="ECO:0000256" key="3">
    <source>
        <dbReference type="ARBA" id="ARBA00022490"/>
    </source>
</evidence>
<dbReference type="Pfam" id="PF25789">
    <property type="entry name" value="TPR_NAA35"/>
    <property type="match status" value="1"/>
</dbReference>
<dbReference type="AlphaFoldDB" id="A0AAD5U913"/>
<sequence>MLSIKDSLQNSCKQLDIGELILADNFELYDAMSCIEIMNPKMDTGLQQNFTFSPNLLLDGQKRISFIDHLFAKEMQFLNGNLLSQTIYTCYLFHENFKMQPNSLQDENLHEILNNFKAASKLFVNFTNEIIVKAVVYHEEDFQFESTGLDLTGFPNLNSLKKLFAKSLAKINTKNNYDALLINRIQMKLDWLQLMAQLNCDDYKSAKVTLSKLITEFQKVKNTLELEDITDYFDHRITLKTFANSAPRPILNCSTAAEFESFQLILDDFEIILNFYSTLVAKFDLKELHLFLHYFSRKTPASNCFVHSVLMNLILYFLRNIKFKDYLKDSIKKLTSPLYTMIKIPEAAKEKVDFALTNLEIAYSNYITVFCKNSARTSRNLLKIVKIYEQLQQETETVDDEIHELVLKTYNLKIPVRYDISCWIYNEKLFMLTEYFEKGFRLEVYNDYELPMIFWYIIFIQEMHCNHLNLIENMYEQSASGIENLHLKSLQLFLNVKLELRKSLLLILVVLEKKKLLKKPKLVNTLSNGDDVTENFNLYKEKLHFENRFKIFNLLGSPVKMGFNQYVDDMEERKKLSIGTLFELSLQGLQKAITYLDPLLESAINNKSNHFQFLEYKKELISLKKVCIANQVKLNLILNNSKLNGLQVKGNKKKSKINKFGNLDIVQLKFESVDWNYSLDFPVINIS</sequence>
<reference evidence="6" key="1">
    <citation type="submission" date="2020-05" db="EMBL/GenBank/DDBJ databases">
        <title>Phylogenomic resolution of chytrid fungi.</title>
        <authorList>
            <person name="Stajich J.E."/>
            <person name="Amses K."/>
            <person name="Simmons R."/>
            <person name="Seto K."/>
            <person name="Myers J."/>
            <person name="Bonds A."/>
            <person name="Quandt C.A."/>
            <person name="Barry K."/>
            <person name="Liu P."/>
            <person name="Grigoriev I."/>
            <person name="Longcore J.E."/>
            <person name="James T.Y."/>
        </authorList>
    </citation>
    <scope>NUCLEOTIDE SEQUENCE</scope>
    <source>
        <strain evidence="6">JEL0476</strain>
    </source>
</reference>
<dbReference type="InterPro" id="IPR057982">
    <property type="entry name" value="TPR_NAA35"/>
</dbReference>
<evidence type="ECO:0000313" key="6">
    <source>
        <dbReference type="EMBL" id="KAJ3225584.1"/>
    </source>
</evidence>
<dbReference type="InterPro" id="IPR007244">
    <property type="entry name" value="Naa35_N"/>
</dbReference>
<dbReference type="Pfam" id="PF04112">
    <property type="entry name" value="Mak10"/>
    <property type="match status" value="1"/>
</dbReference>
<organism evidence="6 7">
    <name type="scientific">Clydaea vesicula</name>
    <dbReference type="NCBI Taxonomy" id="447962"/>
    <lineage>
        <taxon>Eukaryota</taxon>
        <taxon>Fungi</taxon>
        <taxon>Fungi incertae sedis</taxon>
        <taxon>Chytridiomycota</taxon>
        <taxon>Chytridiomycota incertae sedis</taxon>
        <taxon>Chytridiomycetes</taxon>
        <taxon>Lobulomycetales</taxon>
        <taxon>Lobulomycetaceae</taxon>
        <taxon>Clydaea</taxon>
    </lineage>
</organism>
<gene>
    <name evidence="6" type="primary">NAA35</name>
    <name evidence="6" type="ORF">HK099_006524</name>
</gene>
<dbReference type="EMBL" id="JADGJW010000057">
    <property type="protein sequence ID" value="KAJ3225584.1"/>
    <property type="molecule type" value="Genomic_DNA"/>
</dbReference>